<evidence type="ECO:0000256" key="1">
    <source>
        <dbReference type="SAM" id="SignalP"/>
    </source>
</evidence>
<feature type="domain" description="Bacterial Ig" evidence="4">
    <location>
        <begin position="852"/>
        <end position="933"/>
    </location>
</feature>
<dbReference type="Pfam" id="PF17936">
    <property type="entry name" value="Big_6"/>
    <property type="match status" value="1"/>
</dbReference>
<dbReference type="Pfam" id="PF16403">
    <property type="entry name" value="Bact_surface_Ig-like"/>
    <property type="match status" value="1"/>
</dbReference>
<evidence type="ECO:0000313" key="5">
    <source>
        <dbReference type="EMBL" id="MDT1974908.1"/>
    </source>
</evidence>
<gene>
    <name evidence="5" type="ORF">MX635_10935</name>
</gene>
<sequence>MEKLNKRRFKLTSNSLKKTLTISAIVLTLMGPGLPAIAYAAEGTENEYSQDSVKPDLDETINKVELTEDIIKPDLDEVINKVELTEDTINPDSTEIIDEGNQEQTNNQLNSNTETYATSVEVQDWNSMKRALEDSSVTDIKMVSNINVGSSVKVAGTRKSIDASGYTLNMKGYNISGVRAGKYNLSNVVLAETSSKGGPFSSTELNVEVTYSNVTHSGEGFMNLSKGVFNLVGTINSTVPNSGNTSITASSLNVLADSNVTMINNTKYSAIDLVSTSGGGLEVANGSTLKVTSLGNTIDTGTSNRVDLYGSLIVESKNGIGLKLGNYTNLTTSSILSINAKEQSISGDKSKLEFLEGTEADITSTSKTSGVTASRIWVRDYASLKVLGSGTGSAVQILSEDGFEATDLSNIDIRSMGTAPALGSSTRFYPFVLNSNSGIKTWSVNYTENADQSKYYAGPIKSSFKQKYNTTSDKHETNQKNQIELSSNNSAFLSEFLSPEVGRIATGKYAIPSDYEEPTLISPDKIEIEKGSIFDPLKVDGLSASDYKGTDISDLIKYTGSVDTNIPGEYTITYSVADSFGVVTTKDMLVVVKEEQTLQPTTINELTTESTQVSGTAEPNSFIEIKVGNEVIASGKVGSDGKYNLTIPQQKVGTKVTAVAKLNGQSSEAYTVVKEGPVSTVGTITPSEYKLGDSEIKGTYTGDVAKARVTINGQVQAWGGTFNNGTFTYYVGSNKIKDGDIVTISGYDKNDKLLDTKPVKIIKVTQGTITPSEYKLGDSEIKGTYTGDVAKARVTINGQVQAWGGTFSNGTFTYYVGSNKIKDGDIVTISGYDKNDKLLDTKPVKIIKVTQGTITPSEYKLGDSEIKGTYTGDVAKARVTINGQVQAWGGTFNNGTFTYYVGSNKIKSGDNVTITAYDKNDKVLDANKVVKIKEDTAQGTITPSEYKLGDSEIKGTYTGDVAKARVTINGQVQGWGGTFNNGTFTYYVGSNKIKSGDNVTITAYDKNDKVLDANKVVKIN</sequence>
<feature type="chain" id="PRO_5043768212" evidence="1">
    <location>
        <begin position="41"/>
        <end position="1020"/>
    </location>
</feature>
<dbReference type="InterPro" id="IPR032179">
    <property type="entry name" value="Cry22Aa_Ig-like"/>
</dbReference>
<dbReference type="Proteomes" id="UP001249945">
    <property type="component" value="Unassembled WGS sequence"/>
</dbReference>
<protein>
    <submittedName>
        <fullName evidence="5">DUF5011 domain-containing protein</fullName>
    </submittedName>
</protein>
<name>A0AAW8RFF1_CARDV</name>
<feature type="domain" description="Bacterial Ig" evidence="4">
    <location>
        <begin position="682"/>
        <end position="762"/>
    </location>
</feature>
<feature type="domain" description="Bacterial Ig" evidence="4">
    <location>
        <begin position="939"/>
        <end position="1019"/>
    </location>
</feature>
<proteinExistence type="predicted"/>
<dbReference type="InterPro" id="IPR046746">
    <property type="entry name" value="Big_15"/>
</dbReference>
<feature type="domain" description="Bacterial Ig" evidence="4">
    <location>
        <begin position="767"/>
        <end position="847"/>
    </location>
</feature>
<dbReference type="AlphaFoldDB" id="A0AAW8RFF1"/>
<organism evidence="5 6">
    <name type="scientific">Carnobacterium divergens</name>
    <name type="common">Lactobacillus divergens</name>
    <dbReference type="NCBI Taxonomy" id="2748"/>
    <lineage>
        <taxon>Bacteria</taxon>
        <taxon>Bacillati</taxon>
        <taxon>Bacillota</taxon>
        <taxon>Bacilli</taxon>
        <taxon>Lactobacillales</taxon>
        <taxon>Carnobacteriaceae</taxon>
        <taxon>Carnobacterium</taxon>
    </lineage>
</organism>
<comment type="caution">
    <text evidence="5">The sequence shown here is derived from an EMBL/GenBank/DDBJ whole genome shotgun (WGS) entry which is preliminary data.</text>
</comment>
<keyword evidence="1" id="KW-0732">Signal</keyword>
<dbReference type="InterPro" id="IPR041498">
    <property type="entry name" value="Big_6"/>
</dbReference>
<evidence type="ECO:0000313" key="6">
    <source>
        <dbReference type="Proteomes" id="UP001249945"/>
    </source>
</evidence>
<dbReference type="InterPro" id="IPR013783">
    <property type="entry name" value="Ig-like_fold"/>
</dbReference>
<evidence type="ECO:0000259" key="4">
    <source>
        <dbReference type="Pfam" id="PF20622"/>
    </source>
</evidence>
<feature type="domain" description="Bacterial Ig" evidence="3">
    <location>
        <begin position="602"/>
        <end position="672"/>
    </location>
</feature>
<feature type="domain" description="Pesticidal crystal protein Cry22Aa Ig-like" evidence="2">
    <location>
        <begin position="522"/>
        <end position="586"/>
    </location>
</feature>
<dbReference type="InterPro" id="IPR046776">
    <property type="entry name" value="Pectate_lyase_5"/>
</dbReference>
<reference evidence="5" key="1">
    <citation type="submission" date="2022-04" db="EMBL/GenBank/DDBJ databases">
        <title>Draft genome sequences of lactic acid bacteria (LAB) strains involved in meat spoilage.</title>
        <authorList>
            <person name="Palevich N."/>
        </authorList>
    </citation>
    <scope>NUCLEOTIDE SEQUENCE</scope>
    <source>
        <strain evidence="5">9-14</strain>
    </source>
</reference>
<dbReference type="EMBL" id="JALRMR010000014">
    <property type="protein sequence ID" value="MDT1974908.1"/>
    <property type="molecule type" value="Genomic_DNA"/>
</dbReference>
<feature type="signal peptide" evidence="1">
    <location>
        <begin position="1"/>
        <end position="40"/>
    </location>
</feature>
<evidence type="ECO:0000259" key="2">
    <source>
        <dbReference type="Pfam" id="PF16403"/>
    </source>
</evidence>
<dbReference type="Pfam" id="PF20622">
    <property type="entry name" value="Big_15"/>
    <property type="match status" value="4"/>
</dbReference>
<dbReference type="Pfam" id="PF20585">
    <property type="entry name" value="Pectate_lyase_5"/>
    <property type="match status" value="1"/>
</dbReference>
<accession>A0AAW8RFF1</accession>
<dbReference type="Gene3D" id="2.60.40.10">
    <property type="entry name" value="Immunoglobulins"/>
    <property type="match status" value="2"/>
</dbReference>
<evidence type="ECO:0000259" key="3">
    <source>
        <dbReference type="Pfam" id="PF17936"/>
    </source>
</evidence>
<dbReference type="RefSeq" id="WP_311780738.1">
    <property type="nucleotide sequence ID" value="NZ_JALRMR010000014.1"/>
</dbReference>